<gene>
    <name evidence="1" type="ORF">BaRGS_00009827</name>
</gene>
<dbReference type="AlphaFoldDB" id="A0ABD0LIN2"/>
<proteinExistence type="predicted"/>
<evidence type="ECO:0008006" key="3">
    <source>
        <dbReference type="Google" id="ProtNLM"/>
    </source>
</evidence>
<organism evidence="1 2">
    <name type="scientific">Batillaria attramentaria</name>
    <dbReference type="NCBI Taxonomy" id="370345"/>
    <lineage>
        <taxon>Eukaryota</taxon>
        <taxon>Metazoa</taxon>
        <taxon>Spiralia</taxon>
        <taxon>Lophotrochozoa</taxon>
        <taxon>Mollusca</taxon>
        <taxon>Gastropoda</taxon>
        <taxon>Caenogastropoda</taxon>
        <taxon>Sorbeoconcha</taxon>
        <taxon>Cerithioidea</taxon>
        <taxon>Batillariidae</taxon>
        <taxon>Batillaria</taxon>
    </lineage>
</organism>
<dbReference type="EMBL" id="JACVVK020000047">
    <property type="protein sequence ID" value="KAK7499018.1"/>
    <property type="molecule type" value="Genomic_DNA"/>
</dbReference>
<comment type="caution">
    <text evidence="1">The sequence shown here is derived from an EMBL/GenBank/DDBJ whole genome shotgun (WGS) entry which is preliminary data.</text>
</comment>
<sequence length="51" mass="5222">PAVPALEDAMQALANTYKGKSESPLCMMVTFVACADTRVTSLLTCALGGSS</sequence>
<name>A0ABD0LIN2_9CAEN</name>
<accession>A0ABD0LIN2</accession>
<protein>
    <recommendedName>
        <fullName evidence="3">Carbonic anhydrase</fullName>
    </recommendedName>
</protein>
<evidence type="ECO:0000313" key="2">
    <source>
        <dbReference type="Proteomes" id="UP001519460"/>
    </source>
</evidence>
<evidence type="ECO:0000313" key="1">
    <source>
        <dbReference type="EMBL" id="KAK7499018.1"/>
    </source>
</evidence>
<reference evidence="1 2" key="1">
    <citation type="journal article" date="2023" name="Sci. Data">
        <title>Genome assembly of the Korean intertidal mud-creeper Batillaria attramentaria.</title>
        <authorList>
            <person name="Patra A.K."/>
            <person name="Ho P.T."/>
            <person name="Jun S."/>
            <person name="Lee S.J."/>
            <person name="Kim Y."/>
            <person name="Won Y.J."/>
        </authorList>
    </citation>
    <scope>NUCLEOTIDE SEQUENCE [LARGE SCALE GENOMIC DNA]</scope>
    <source>
        <strain evidence="1">Wonlab-2016</strain>
    </source>
</reference>
<feature type="non-terminal residue" evidence="1">
    <location>
        <position position="1"/>
    </location>
</feature>
<dbReference type="Proteomes" id="UP001519460">
    <property type="component" value="Unassembled WGS sequence"/>
</dbReference>
<keyword evidence="2" id="KW-1185">Reference proteome</keyword>